<gene>
    <name evidence="2" type="ORF">SEV965_LOCUS34060</name>
</gene>
<comment type="caution">
    <text evidence="2">The sequence shown here is derived from an EMBL/GenBank/DDBJ whole genome shotgun (WGS) entry which is preliminary data.</text>
</comment>
<proteinExistence type="predicted"/>
<dbReference type="Pfam" id="PF08487">
    <property type="entry name" value="VIT"/>
    <property type="match status" value="1"/>
</dbReference>
<dbReference type="InterPro" id="IPR013694">
    <property type="entry name" value="VIT"/>
</dbReference>
<dbReference type="PROSITE" id="PS51468">
    <property type="entry name" value="VIT"/>
    <property type="match status" value="1"/>
</dbReference>
<evidence type="ECO:0000313" key="2">
    <source>
        <dbReference type="EMBL" id="CAF1458833.1"/>
    </source>
</evidence>
<dbReference type="EMBL" id="CAJNOU010004897">
    <property type="protein sequence ID" value="CAF1458833.1"/>
    <property type="molecule type" value="Genomic_DNA"/>
</dbReference>
<organism evidence="2 3">
    <name type="scientific">Rotaria sordida</name>
    <dbReference type="NCBI Taxonomy" id="392033"/>
    <lineage>
        <taxon>Eukaryota</taxon>
        <taxon>Metazoa</taxon>
        <taxon>Spiralia</taxon>
        <taxon>Gnathifera</taxon>
        <taxon>Rotifera</taxon>
        <taxon>Eurotatoria</taxon>
        <taxon>Bdelloidea</taxon>
        <taxon>Philodinida</taxon>
        <taxon>Philodinidae</taxon>
        <taxon>Rotaria</taxon>
    </lineage>
</organism>
<accession>A0A815Q4T9</accession>
<dbReference type="InterPro" id="IPR002035">
    <property type="entry name" value="VWF_A"/>
</dbReference>
<dbReference type="Gene3D" id="3.40.50.410">
    <property type="entry name" value="von Willebrand factor, type A domain"/>
    <property type="match status" value="1"/>
</dbReference>
<feature type="domain" description="VIT" evidence="1">
    <location>
        <begin position="4"/>
        <end position="135"/>
    </location>
</feature>
<dbReference type="SUPFAM" id="SSF53300">
    <property type="entry name" value="vWA-like"/>
    <property type="match status" value="1"/>
</dbReference>
<dbReference type="SMART" id="SM00609">
    <property type="entry name" value="VIT"/>
    <property type="match status" value="1"/>
</dbReference>
<name>A0A815Q4T9_9BILA</name>
<dbReference type="InterPro" id="IPR036465">
    <property type="entry name" value="vWFA_dom_sf"/>
</dbReference>
<reference evidence="2" key="1">
    <citation type="submission" date="2021-02" db="EMBL/GenBank/DDBJ databases">
        <authorList>
            <person name="Nowell W R."/>
        </authorList>
    </citation>
    <scope>NUCLEOTIDE SEQUENCE</scope>
</reference>
<dbReference type="Pfam" id="PF13768">
    <property type="entry name" value="VWA_3"/>
    <property type="match status" value="1"/>
</dbReference>
<dbReference type="AlphaFoldDB" id="A0A815Q4T9"/>
<sequence>MLWIKKQSDLVGASNDSVPLKEIHVDARLHSFAADVTLTQVFQNNESVPIEAVYCFPVEENAAIYSFVARIDDEREIVAQLKEKKAAQQEYTQAIAQGHGAYLFEQDEASNDIFVVSVGALKPGSQCRIKISYVSELDLLHGNEKPTIRFVIPTTIAPRYSPAQKGISSPGGTQTEYAESVPYNIEFICQVDKLKQHVAGISSPSHPIKVDISNEEAFLVMFSQQGIQLDRDIIVDVEFRQVTQEYNKKTMHQAESLIKSMKADLGGTELLEPLQWLQKSKPPAGCVRQIFLLTDGEVSNVDQVINLCRDMAEFTRIFSFGLGHSPSRALASLYINREINIVDVLAELINVISNLF</sequence>
<dbReference type="PANTHER" id="PTHR45737">
    <property type="entry name" value="VON WILLEBRAND FACTOR A DOMAIN-CONTAINING PROTEIN 5A"/>
    <property type="match status" value="1"/>
</dbReference>
<protein>
    <recommendedName>
        <fullName evidence="1">VIT domain-containing protein</fullName>
    </recommendedName>
</protein>
<dbReference type="PANTHER" id="PTHR45737:SF6">
    <property type="entry name" value="VON WILLEBRAND FACTOR A DOMAIN-CONTAINING PROTEIN 5A"/>
    <property type="match status" value="1"/>
</dbReference>
<dbReference type="Proteomes" id="UP000663889">
    <property type="component" value="Unassembled WGS sequence"/>
</dbReference>
<evidence type="ECO:0000313" key="3">
    <source>
        <dbReference type="Proteomes" id="UP000663889"/>
    </source>
</evidence>
<evidence type="ECO:0000259" key="1">
    <source>
        <dbReference type="PROSITE" id="PS51468"/>
    </source>
</evidence>